<dbReference type="InterPro" id="IPR029068">
    <property type="entry name" value="Glyas_Bleomycin-R_OHBP_Dase"/>
</dbReference>
<dbReference type="EMBL" id="BAAAZG010000014">
    <property type="protein sequence ID" value="GAA4068561.1"/>
    <property type="molecule type" value="Genomic_DNA"/>
</dbReference>
<dbReference type="SUPFAM" id="SSF54593">
    <property type="entry name" value="Glyoxalase/Bleomycin resistance protein/Dihydroxybiphenyl dioxygenase"/>
    <property type="match status" value="1"/>
</dbReference>
<evidence type="ECO:0000313" key="3">
    <source>
        <dbReference type="Proteomes" id="UP001500683"/>
    </source>
</evidence>
<protein>
    <submittedName>
        <fullName evidence="2">VOC family protein</fullName>
    </submittedName>
</protein>
<dbReference type="PANTHER" id="PTHR39434">
    <property type="match status" value="1"/>
</dbReference>
<keyword evidence="3" id="KW-1185">Reference proteome</keyword>
<accession>A0ABP7VK81</accession>
<dbReference type="Pfam" id="PF00903">
    <property type="entry name" value="Glyoxalase"/>
    <property type="match status" value="1"/>
</dbReference>
<dbReference type="InterPro" id="IPR004360">
    <property type="entry name" value="Glyas_Fos-R_dOase_dom"/>
</dbReference>
<dbReference type="Gene3D" id="3.10.180.10">
    <property type="entry name" value="2,3-Dihydroxybiphenyl 1,2-Dioxygenase, domain 1"/>
    <property type="match status" value="1"/>
</dbReference>
<comment type="caution">
    <text evidence="2">The sequence shown here is derived from an EMBL/GenBank/DDBJ whole genome shotgun (WGS) entry which is preliminary data.</text>
</comment>
<dbReference type="RefSeq" id="WP_344945358.1">
    <property type="nucleotide sequence ID" value="NZ_BAAAZG010000014.1"/>
</dbReference>
<reference evidence="3" key="1">
    <citation type="journal article" date="2019" name="Int. J. Syst. Evol. Microbiol.">
        <title>The Global Catalogue of Microorganisms (GCM) 10K type strain sequencing project: providing services to taxonomists for standard genome sequencing and annotation.</title>
        <authorList>
            <consortium name="The Broad Institute Genomics Platform"/>
            <consortium name="The Broad Institute Genome Sequencing Center for Infectious Disease"/>
            <person name="Wu L."/>
            <person name="Ma J."/>
        </authorList>
    </citation>
    <scope>NUCLEOTIDE SEQUENCE [LARGE SCALE GENOMIC DNA]</scope>
    <source>
        <strain evidence="3">JCM 16702</strain>
    </source>
</reference>
<evidence type="ECO:0000313" key="2">
    <source>
        <dbReference type="EMBL" id="GAA4068561.1"/>
    </source>
</evidence>
<sequence>MSQSTAGSPHYPFHHTFPVSDLDAARHFYGTVLGCPEARKKGAERAADFDFFGHHIVVRLVEGDDARLHRAAAEGANIAVRHFGVVLPWPEWEAVAERLAARSVAFVVEPTVRHRGEPHEEAMMMLADPFGNGLEFKAFRDLAFLWGRQGGER</sequence>
<dbReference type="PROSITE" id="PS51819">
    <property type="entry name" value="VOC"/>
    <property type="match status" value="1"/>
</dbReference>
<dbReference type="PANTHER" id="PTHR39434:SF1">
    <property type="entry name" value="VOC DOMAIN-CONTAINING PROTEIN"/>
    <property type="match status" value="1"/>
</dbReference>
<proteinExistence type="predicted"/>
<organism evidence="2 3">
    <name type="scientific">Actinomadura miaoliensis</name>
    <dbReference type="NCBI Taxonomy" id="430685"/>
    <lineage>
        <taxon>Bacteria</taxon>
        <taxon>Bacillati</taxon>
        <taxon>Actinomycetota</taxon>
        <taxon>Actinomycetes</taxon>
        <taxon>Streptosporangiales</taxon>
        <taxon>Thermomonosporaceae</taxon>
        <taxon>Actinomadura</taxon>
    </lineage>
</organism>
<evidence type="ECO:0000259" key="1">
    <source>
        <dbReference type="PROSITE" id="PS51819"/>
    </source>
</evidence>
<gene>
    <name evidence="2" type="ORF">GCM10022214_24390</name>
</gene>
<name>A0ABP7VK81_9ACTN</name>
<dbReference type="Proteomes" id="UP001500683">
    <property type="component" value="Unassembled WGS sequence"/>
</dbReference>
<feature type="domain" description="VOC" evidence="1">
    <location>
        <begin position="11"/>
        <end position="139"/>
    </location>
</feature>
<dbReference type="InterPro" id="IPR037523">
    <property type="entry name" value="VOC_core"/>
</dbReference>